<dbReference type="GO" id="GO:0003725">
    <property type="term" value="F:double-stranded RNA binding"/>
    <property type="evidence" value="ECO:0007669"/>
    <property type="project" value="InterPro"/>
</dbReference>
<evidence type="ECO:0000313" key="4">
    <source>
        <dbReference type="Proteomes" id="UP000288805"/>
    </source>
</evidence>
<evidence type="ECO:0000259" key="2">
    <source>
        <dbReference type="Pfam" id="PF13966"/>
    </source>
</evidence>
<proteinExistence type="predicted"/>
<dbReference type="Pfam" id="PF13966">
    <property type="entry name" value="zf-RVT"/>
    <property type="match status" value="1"/>
</dbReference>
<dbReference type="AlphaFoldDB" id="A0A438FN58"/>
<gene>
    <name evidence="3" type="ORF">CK203_032075</name>
</gene>
<comment type="caution">
    <text evidence="3">The sequence shown here is derived from an EMBL/GenBank/DDBJ whole genome shotgun (WGS) entry which is preliminary data.</text>
</comment>
<accession>A0A438FN58</accession>
<dbReference type="Proteomes" id="UP000288805">
    <property type="component" value="Unassembled WGS sequence"/>
</dbReference>
<reference evidence="3 4" key="1">
    <citation type="journal article" date="2018" name="PLoS Genet.">
        <title>Population sequencing reveals clonal diversity and ancestral inbreeding in the grapevine cultivar Chardonnay.</title>
        <authorList>
            <person name="Roach M.J."/>
            <person name="Johnson D.L."/>
            <person name="Bohlmann J."/>
            <person name="van Vuuren H.J."/>
            <person name="Jones S.J."/>
            <person name="Pretorius I.S."/>
            <person name="Schmidt S.A."/>
            <person name="Borneman A.R."/>
        </authorList>
    </citation>
    <scope>NUCLEOTIDE SEQUENCE [LARGE SCALE GENOMIC DNA]</scope>
    <source>
        <strain evidence="4">cv. Chardonnay</strain>
        <tissue evidence="3">Leaf</tissue>
    </source>
</reference>
<dbReference type="PANTHER" id="PTHR13507">
    <property type="entry name" value="PRKR-INTERACTING PROTEIN 1"/>
    <property type="match status" value="1"/>
</dbReference>
<sequence>MSSGRSKSLTDGDLQVIPAPEKPKPALPPLPPVVGSMALVEYAPPAPLEDEEDLEVKLRRIIDHVPVRVSNTSGSSAGSGSGDFHQFYISYICFERTALKGNLKSPLLGTAASSQKAKSEGLEGFLYGDMENGKKYHLVGWREFAGRSCAWEIYEVPMGVPLKCGRILERSFFKSSRSLRQEDPLSPFLFVIAMEAFNCLLKGAKVGGFFQVGGWLLIWFEAISRLSINLEKSELILVRRMENVEELALKFGCKVGALPSSYLGVPLGAPFKSLVVWDGIEERIVRMGLERISFGEEEPLSRSLTKALNDWELDLVEWFLLSLQRSMCRDWEDKVIWTRSKKWEVSIKALYLTLETGSIMPFPASVIWNSWVPLKVGFFGWEGSWVKVLTLDRLKRRGWFLTNRCFLCLEEEETIDHIFIHCVKTRVLWNLLFSLLGVLWILPSLLRDTLLEWHGSFVGKRVKRCAGSSSLLVLDRLEGK</sequence>
<dbReference type="InterPro" id="IPR009548">
    <property type="entry name" value="Prkrip1"/>
</dbReference>
<name>A0A438FN58_VITVI</name>
<feature type="domain" description="Reverse transcriptase zinc-binding" evidence="2">
    <location>
        <begin position="346"/>
        <end position="429"/>
    </location>
</feature>
<protein>
    <recommendedName>
        <fullName evidence="2">Reverse transcriptase zinc-binding domain-containing protein</fullName>
    </recommendedName>
</protein>
<dbReference type="EMBL" id="QGNW01000841">
    <property type="protein sequence ID" value="RVW61390.1"/>
    <property type="molecule type" value="Genomic_DNA"/>
</dbReference>
<dbReference type="InterPro" id="IPR026960">
    <property type="entry name" value="RVT-Znf"/>
</dbReference>
<feature type="region of interest" description="Disordered" evidence="1">
    <location>
        <begin position="1"/>
        <end position="30"/>
    </location>
</feature>
<evidence type="ECO:0000256" key="1">
    <source>
        <dbReference type="SAM" id="MobiDB-lite"/>
    </source>
</evidence>
<organism evidence="3 4">
    <name type="scientific">Vitis vinifera</name>
    <name type="common">Grape</name>
    <dbReference type="NCBI Taxonomy" id="29760"/>
    <lineage>
        <taxon>Eukaryota</taxon>
        <taxon>Viridiplantae</taxon>
        <taxon>Streptophyta</taxon>
        <taxon>Embryophyta</taxon>
        <taxon>Tracheophyta</taxon>
        <taxon>Spermatophyta</taxon>
        <taxon>Magnoliopsida</taxon>
        <taxon>eudicotyledons</taxon>
        <taxon>Gunneridae</taxon>
        <taxon>Pentapetalae</taxon>
        <taxon>rosids</taxon>
        <taxon>Vitales</taxon>
        <taxon>Vitaceae</taxon>
        <taxon>Viteae</taxon>
        <taxon>Vitis</taxon>
    </lineage>
</organism>
<evidence type="ECO:0000313" key="3">
    <source>
        <dbReference type="EMBL" id="RVW61390.1"/>
    </source>
</evidence>
<dbReference type="PANTHER" id="PTHR13507:SF0">
    <property type="entry name" value="PRKR-INTERACTING PROTEIN 1"/>
    <property type="match status" value="1"/>
</dbReference>